<dbReference type="PANTHER" id="PTHR23077:SF171">
    <property type="entry name" value="NUCLEAR VALOSIN-CONTAINING PROTEIN-LIKE"/>
    <property type="match status" value="1"/>
</dbReference>
<feature type="domain" description="AAA ATPase AAA+ lid" evidence="5">
    <location>
        <begin position="70"/>
        <end position="105"/>
    </location>
</feature>
<dbReference type="SUPFAM" id="SSF52540">
    <property type="entry name" value="P-loop containing nucleoside triphosphate hydrolases"/>
    <property type="match status" value="1"/>
</dbReference>
<accession>A0ABV2APK6</accession>
<dbReference type="Pfam" id="PF00004">
    <property type="entry name" value="AAA"/>
    <property type="match status" value="1"/>
</dbReference>
<comment type="caution">
    <text evidence="6">The sequence shown here is derived from an EMBL/GenBank/DDBJ whole genome shotgun (WGS) entry which is preliminary data.</text>
</comment>
<dbReference type="PROSITE" id="PS00674">
    <property type="entry name" value="AAA"/>
    <property type="match status" value="1"/>
</dbReference>
<dbReference type="Gene3D" id="1.10.8.60">
    <property type="match status" value="1"/>
</dbReference>
<evidence type="ECO:0000256" key="2">
    <source>
        <dbReference type="ARBA" id="ARBA00022840"/>
    </source>
</evidence>
<dbReference type="InterPro" id="IPR003959">
    <property type="entry name" value="ATPase_AAA_core"/>
</dbReference>
<dbReference type="Pfam" id="PF17862">
    <property type="entry name" value="AAA_lid_3"/>
    <property type="match status" value="1"/>
</dbReference>
<evidence type="ECO:0000313" key="6">
    <source>
        <dbReference type="EMBL" id="MES1921386.1"/>
    </source>
</evidence>
<comment type="similarity">
    <text evidence="3">Belongs to the AAA ATPase family.</text>
</comment>
<keyword evidence="2 3" id="KW-0067">ATP-binding</keyword>
<evidence type="ECO:0008006" key="8">
    <source>
        <dbReference type="Google" id="ProtNLM"/>
    </source>
</evidence>
<proteinExistence type="inferred from homology"/>
<evidence type="ECO:0000259" key="4">
    <source>
        <dbReference type="Pfam" id="PF00004"/>
    </source>
</evidence>
<dbReference type="EMBL" id="JBDODL010001298">
    <property type="protein sequence ID" value="MES1921386.1"/>
    <property type="molecule type" value="Genomic_DNA"/>
</dbReference>
<dbReference type="InterPro" id="IPR050168">
    <property type="entry name" value="AAA_ATPase_domain"/>
</dbReference>
<dbReference type="InterPro" id="IPR003960">
    <property type="entry name" value="ATPase_AAA_CS"/>
</dbReference>
<sequence length="160" mass="18202">MDGLEDRKGVFIIAATNRPDLIDEAILRPGRLGRTIYVPLPDKNARKNILEKHLLNIPCRNKEKISKIYSEKCDGYSGADCAALVKNASSKALSDFFDNFSQKADLNFAIKNKLTLLNGVEVLEKHFDFALLNLRRSVSEEKEKFYTKLNNKFNKIFCSD</sequence>
<evidence type="ECO:0000256" key="1">
    <source>
        <dbReference type="ARBA" id="ARBA00022741"/>
    </source>
</evidence>
<evidence type="ECO:0000256" key="3">
    <source>
        <dbReference type="RuleBase" id="RU003651"/>
    </source>
</evidence>
<evidence type="ECO:0000313" key="7">
    <source>
        <dbReference type="Proteomes" id="UP001439008"/>
    </source>
</evidence>
<gene>
    <name evidence="6" type="ORF">MHBO_002917</name>
</gene>
<keyword evidence="7" id="KW-1185">Reference proteome</keyword>
<feature type="domain" description="ATPase AAA-type core" evidence="4">
    <location>
        <begin position="1"/>
        <end position="40"/>
    </location>
</feature>
<dbReference type="Gene3D" id="3.40.50.300">
    <property type="entry name" value="P-loop containing nucleotide triphosphate hydrolases"/>
    <property type="match status" value="1"/>
</dbReference>
<keyword evidence="1 3" id="KW-0547">Nucleotide-binding</keyword>
<name>A0ABV2APK6_9EUKA</name>
<protein>
    <recommendedName>
        <fullName evidence="8">ATPase AAA-type core domain-containing protein</fullName>
    </recommendedName>
</protein>
<reference evidence="6 7" key="1">
    <citation type="journal article" date="2024" name="BMC Biol.">
        <title>Comparative genomics of Ascetosporea gives new insight into the evolutionary basis for animal parasitism in Rhizaria.</title>
        <authorList>
            <person name="Hiltunen Thoren M."/>
            <person name="Onut-Brannstrom I."/>
            <person name="Alfjorden A."/>
            <person name="Peckova H."/>
            <person name="Swords F."/>
            <person name="Hooper C."/>
            <person name="Holzer A.S."/>
            <person name="Bass D."/>
            <person name="Burki F."/>
        </authorList>
    </citation>
    <scope>NUCLEOTIDE SEQUENCE [LARGE SCALE GENOMIC DNA]</scope>
    <source>
        <strain evidence="6">20-A016</strain>
    </source>
</reference>
<dbReference type="Proteomes" id="UP001439008">
    <property type="component" value="Unassembled WGS sequence"/>
</dbReference>
<evidence type="ECO:0000259" key="5">
    <source>
        <dbReference type="Pfam" id="PF17862"/>
    </source>
</evidence>
<dbReference type="InterPro" id="IPR027417">
    <property type="entry name" value="P-loop_NTPase"/>
</dbReference>
<organism evidence="6 7">
    <name type="scientific">Bonamia ostreae</name>
    <dbReference type="NCBI Taxonomy" id="126728"/>
    <lineage>
        <taxon>Eukaryota</taxon>
        <taxon>Sar</taxon>
        <taxon>Rhizaria</taxon>
        <taxon>Endomyxa</taxon>
        <taxon>Ascetosporea</taxon>
        <taxon>Haplosporida</taxon>
        <taxon>Bonamia</taxon>
    </lineage>
</organism>
<dbReference type="InterPro" id="IPR041569">
    <property type="entry name" value="AAA_lid_3"/>
</dbReference>
<dbReference type="PANTHER" id="PTHR23077">
    <property type="entry name" value="AAA-FAMILY ATPASE"/>
    <property type="match status" value="1"/>
</dbReference>